<keyword evidence="2" id="KW-0812">Transmembrane</keyword>
<reference evidence="3 4" key="1">
    <citation type="submission" date="2018-04" db="EMBL/GenBank/DDBJ databases">
        <authorList>
            <person name="Zhang X."/>
            <person name="Yuan J."/>
            <person name="Li F."/>
            <person name="Xiang J."/>
        </authorList>
    </citation>
    <scope>NUCLEOTIDE SEQUENCE [LARGE SCALE GENOMIC DNA]</scope>
    <source>
        <tissue evidence="3">Muscle</tissue>
    </source>
</reference>
<dbReference type="EC" id="3.1.4.12" evidence="1"/>
<dbReference type="PANTHER" id="PTHR16320">
    <property type="entry name" value="SPHINGOMYELINASE FAMILY MEMBER"/>
    <property type="match status" value="1"/>
</dbReference>
<organism evidence="3 4">
    <name type="scientific">Penaeus vannamei</name>
    <name type="common">Whiteleg shrimp</name>
    <name type="synonym">Litopenaeus vannamei</name>
    <dbReference type="NCBI Taxonomy" id="6689"/>
    <lineage>
        <taxon>Eukaryota</taxon>
        <taxon>Metazoa</taxon>
        <taxon>Ecdysozoa</taxon>
        <taxon>Arthropoda</taxon>
        <taxon>Crustacea</taxon>
        <taxon>Multicrustacea</taxon>
        <taxon>Malacostraca</taxon>
        <taxon>Eumalacostraca</taxon>
        <taxon>Eucarida</taxon>
        <taxon>Decapoda</taxon>
        <taxon>Dendrobranchiata</taxon>
        <taxon>Penaeoidea</taxon>
        <taxon>Penaeidae</taxon>
        <taxon>Penaeus</taxon>
    </lineage>
</organism>
<dbReference type="Proteomes" id="UP000283509">
    <property type="component" value="Unassembled WGS sequence"/>
</dbReference>
<dbReference type="Gene3D" id="3.60.10.10">
    <property type="entry name" value="Endonuclease/exonuclease/phosphatase"/>
    <property type="match status" value="1"/>
</dbReference>
<evidence type="ECO:0000313" key="3">
    <source>
        <dbReference type="EMBL" id="ROT69252.1"/>
    </source>
</evidence>
<dbReference type="AlphaFoldDB" id="A0A3R7M1I5"/>
<dbReference type="InterPro" id="IPR036691">
    <property type="entry name" value="Endo/exonu/phosph_ase_sf"/>
</dbReference>
<protein>
    <recommendedName>
        <fullName evidence="1">sphingomyelin phosphodiesterase</fullName>
        <ecNumber evidence="1">3.1.4.12</ecNumber>
    </recommendedName>
</protein>
<keyword evidence="2" id="KW-1133">Transmembrane helix</keyword>
<dbReference type="STRING" id="6689.A0A3R7M1I5"/>
<dbReference type="SUPFAM" id="SSF56219">
    <property type="entry name" value="DNase I-like"/>
    <property type="match status" value="1"/>
</dbReference>
<gene>
    <name evidence="3" type="ORF">C7M84_012568</name>
</gene>
<evidence type="ECO:0000256" key="2">
    <source>
        <dbReference type="SAM" id="Phobius"/>
    </source>
</evidence>
<evidence type="ECO:0000313" key="4">
    <source>
        <dbReference type="Proteomes" id="UP000283509"/>
    </source>
</evidence>
<comment type="caution">
    <text evidence="3">The sequence shown here is derived from an EMBL/GenBank/DDBJ whole genome shotgun (WGS) entry which is preliminary data.</text>
</comment>
<evidence type="ECO:0000256" key="1">
    <source>
        <dbReference type="ARBA" id="ARBA00012369"/>
    </source>
</evidence>
<dbReference type="GO" id="GO:0005737">
    <property type="term" value="C:cytoplasm"/>
    <property type="evidence" value="ECO:0007669"/>
    <property type="project" value="TreeGrafter"/>
</dbReference>
<proteinExistence type="predicted"/>
<dbReference type="InterPro" id="IPR038772">
    <property type="entry name" value="Sph/SMPD2-like"/>
</dbReference>
<reference evidence="3 4" key="2">
    <citation type="submission" date="2019-01" db="EMBL/GenBank/DDBJ databases">
        <title>The decoding of complex shrimp genome reveals the adaptation for benthos swimmer, frequently molting mechanism and breeding impact on genome.</title>
        <authorList>
            <person name="Sun Y."/>
            <person name="Gao Y."/>
            <person name="Yu Y."/>
        </authorList>
    </citation>
    <scope>NUCLEOTIDE SEQUENCE [LARGE SCALE GENOMIC DNA]</scope>
    <source>
        <tissue evidence="3">Muscle</tissue>
    </source>
</reference>
<sequence length="474" mass="54633">MVPRKSCYNWWLWEGLDYFSSCLTVPFLHLLSLCLSCYCQTTFDRQQPRILFLRYAVGGPILLMMTIILLPLGFVGYIIWVALCSFCDQQPFIYVDSAESQSSDVTQNCPSSFTICSANVILIPEILVRYNNNRNVYWRAQEIPTRFMRHQTPSLNIMRNLREPVKREDIVQSWLPDIDVIMLQEVFERLRGRQLYKKFSKKYPYCIYNAGEHSLKNNLCLLGSGLFIASRFPIMEASFHPFSYSTKYAKFVGYGILLAKFNLGVKSTKDESLKAVGYVGNIHTQAYQGKDRVIVHQLEEARNWLNEFVKETHNPQEEVLMFVVLGGDINSDNMSPGDSAVQNLSFWEEYEDPCRDSAGHDKPWTVGTEHRQKLLHHPFMQYPETFRDILLDDVQRRHFLLDADVEEQTPDLMKCMPKPDSNGVVGATSFGGRRRVDCLTLRRDSKVSPTSMWFSSSLAGLTDHVPVAFMLEEV</sequence>
<accession>A0A3R7M1I5</accession>
<dbReference type="PANTHER" id="PTHR16320:SF1">
    <property type="entry name" value="SPHINGOMYELINASE DDB_G0288017"/>
    <property type="match status" value="1"/>
</dbReference>
<keyword evidence="2" id="KW-0472">Membrane</keyword>
<dbReference type="EMBL" id="QCYY01002593">
    <property type="protein sequence ID" value="ROT69252.1"/>
    <property type="molecule type" value="Genomic_DNA"/>
</dbReference>
<name>A0A3R7M1I5_PENVA</name>
<feature type="transmembrane region" description="Helical" evidence="2">
    <location>
        <begin position="18"/>
        <end position="39"/>
    </location>
</feature>
<feature type="transmembrane region" description="Helical" evidence="2">
    <location>
        <begin position="51"/>
        <end position="80"/>
    </location>
</feature>
<dbReference type="OrthoDB" id="40902at2759"/>
<dbReference type="GO" id="GO:0004767">
    <property type="term" value="F:sphingomyelin phosphodiesterase activity"/>
    <property type="evidence" value="ECO:0007669"/>
    <property type="project" value="UniProtKB-EC"/>
</dbReference>
<keyword evidence="4" id="KW-1185">Reference proteome</keyword>